<evidence type="ECO:0000313" key="3">
    <source>
        <dbReference type="Proteomes" id="UP000313359"/>
    </source>
</evidence>
<gene>
    <name evidence="2" type="ORF">L227DRAFT_609152</name>
</gene>
<sequence length="75" mass="8230">MADQPPGSRFSCAVSTLLHLSSSTARTFFPNDFLWRASPLDQPTSYTSGQPFVPPACQPRAYGRNTRTARLNAGR</sequence>
<keyword evidence="3" id="KW-1185">Reference proteome</keyword>
<name>A0A5C2SH00_9APHY</name>
<proteinExistence type="predicted"/>
<dbReference type="EMBL" id="ML122258">
    <property type="protein sequence ID" value="RPD62537.1"/>
    <property type="molecule type" value="Genomic_DNA"/>
</dbReference>
<dbReference type="Proteomes" id="UP000313359">
    <property type="component" value="Unassembled WGS sequence"/>
</dbReference>
<evidence type="ECO:0000256" key="1">
    <source>
        <dbReference type="SAM" id="MobiDB-lite"/>
    </source>
</evidence>
<dbReference type="AlphaFoldDB" id="A0A5C2SH00"/>
<reference evidence="2" key="1">
    <citation type="journal article" date="2018" name="Genome Biol. Evol.">
        <title>Genomics and development of Lentinus tigrinus, a white-rot wood-decaying mushroom with dimorphic fruiting bodies.</title>
        <authorList>
            <person name="Wu B."/>
            <person name="Xu Z."/>
            <person name="Knudson A."/>
            <person name="Carlson A."/>
            <person name="Chen N."/>
            <person name="Kovaka S."/>
            <person name="LaButti K."/>
            <person name="Lipzen A."/>
            <person name="Pennachio C."/>
            <person name="Riley R."/>
            <person name="Schakwitz W."/>
            <person name="Umezawa K."/>
            <person name="Ohm R.A."/>
            <person name="Grigoriev I.V."/>
            <person name="Nagy L.G."/>
            <person name="Gibbons J."/>
            <person name="Hibbett D."/>
        </authorList>
    </citation>
    <scope>NUCLEOTIDE SEQUENCE [LARGE SCALE GENOMIC DNA]</scope>
    <source>
        <strain evidence="2">ALCF2SS1-6</strain>
    </source>
</reference>
<feature type="region of interest" description="Disordered" evidence="1">
    <location>
        <begin position="44"/>
        <end position="75"/>
    </location>
</feature>
<evidence type="ECO:0000313" key="2">
    <source>
        <dbReference type="EMBL" id="RPD62537.1"/>
    </source>
</evidence>
<organism evidence="2 3">
    <name type="scientific">Lentinus tigrinus ALCF2SS1-6</name>
    <dbReference type="NCBI Taxonomy" id="1328759"/>
    <lineage>
        <taxon>Eukaryota</taxon>
        <taxon>Fungi</taxon>
        <taxon>Dikarya</taxon>
        <taxon>Basidiomycota</taxon>
        <taxon>Agaricomycotina</taxon>
        <taxon>Agaricomycetes</taxon>
        <taxon>Polyporales</taxon>
        <taxon>Polyporaceae</taxon>
        <taxon>Lentinus</taxon>
    </lineage>
</organism>
<protein>
    <submittedName>
        <fullName evidence="2">Uncharacterized protein</fullName>
    </submittedName>
</protein>
<accession>A0A5C2SH00</accession>